<protein>
    <submittedName>
        <fullName evidence="2">Uncharacterized protein</fullName>
    </submittedName>
</protein>
<dbReference type="Proteomes" id="UP000673394">
    <property type="component" value="Unassembled WGS sequence"/>
</dbReference>
<keyword evidence="3" id="KW-1185">Reference proteome</keyword>
<dbReference type="RefSeq" id="WP_210662910.1">
    <property type="nucleotide sequence ID" value="NZ_JAGKSP010000014.1"/>
</dbReference>
<comment type="caution">
    <text evidence="2">The sequence shown here is derived from an EMBL/GenBank/DDBJ whole genome shotgun (WGS) entry which is preliminary data.</text>
</comment>
<dbReference type="EMBL" id="JAGKSP010000014">
    <property type="protein sequence ID" value="MBP3966050.1"/>
    <property type="molecule type" value="Genomic_DNA"/>
</dbReference>
<evidence type="ECO:0000313" key="3">
    <source>
        <dbReference type="Proteomes" id="UP000673394"/>
    </source>
</evidence>
<reference evidence="2 3" key="1">
    <citation type="submission" date="2021-04" db="EMBL/GenBank/DDBJ databases">
        <title>Paenibacillus sp. DLE-14 whole genome sequence.</title>
        <authorList>
            <person name="Ham Y.J."/>
        </authorList>
    </citation>
    <scope>NUCLEOTIDE SEQUENCE [LARGE SCALE GENOMIC DNA]</scope>
    <source>
        <strain evidence="2 3">DLE-14</strain>
    </source>
</reference>
<keyword evidence="1" id="KW-0472">Membrane</keyword>
<feature type="transmembrane region" description="Helical" evidence="1">
    <location>
        <begin position="21"/>
        <end position="36"/>
    </location>
</feature>
<evidence type="ECO:0000313" key="2">
    <source>
        <dbReference type="EMBL" id="MBP3966050.1"/>
    </source>
</evidence>
<sequence length="68" mass="7594">MMGSKQEFIVVVVPMSEIKKFVVIDIIGGTVLYYLIKLPLHSFYAAMVGSAVGPMLIRRSLRGPKLRK</sequence>
<keyword evidence="1" id="KW-1133">Transmembrane helix</keyword>
<proteinExistence type="predicted"/>
<keyword evidence="1" id="KW-0812">Transmembrane</keyword>
<accession>A0ABS5CJJ5</accession>
<organism evidence="2 3">
    <name type="scientific">Paenibacillus lignilyticus</name>
    <dbReference type="NCBI Taxonomy" id="1172615"/>
    <lineage>
        <taxon>Bacteria</taxon>
        <taxon>Bacillati</taxon>
        <taxon>Bacillota</taxon>
        <taxon>Bacilli</taxon>
        <taxon>Bacillales</taxon>
        <taxon>Paenibacillaceae</taxon>
        <taxon>Paenibacillus</taxon>
    </lineage>
</organism>
<name>A0ABS5CJJ5_9BACL</name>
<gene>
    <name evidence="2" type="ORF">I8J30_25425</name>
</gene>
<evidence type="ECO:0000256" key="1">
    <source>
        <dbReference type="SAM" id="Phobius"/>
    </source>
</evidence>